<evidence type="ECO:0000313" key="2">
    <source>
        <dbReference type="Proteomes" id="UP000789901"/>
    </source>
</evidence>
<proteinExistence type="predicted"/>
<comment type="caution">
    <text evidence="1">The sequence shown here is derived from an EMBL/GenBank/DDBJ whole genome shotgun (WGS) entry which is preliminary data.</text>
</comment>
<reference evidence="1 2" key="1">
    <citation type="submission" date="2021-06" db="EMBL/GenBank/DDBJ databases">
        <authorList>
            <person name="Kallberg Y."/>
            <person name="Tangrot J."/>
            <person name="Rosling A."/>
        </authorList>
    </citation>
    <scope>NUCLEOTIDE SEQUENCE [LARGE SCALE GENOMIC DNA]</scope>
    <source>
        <strain evidence="1 2">120-4 pot B 10/14</strain>
    </source>
</reference>
<dbReference type="EMBL" id="CAJVQB010004678">
    <property type="protein sequence ID" value="CAG8642606.1"/>
    <property type="molecule type" value="Genomic_DNA"/>
</dbReference>
<evidence type="ECO:0000313" key="1">
    <source>
        <dbReference type="EMBL" id="CAG8642606.1"/>
    </source>
</evidence>
<protein>
    <submittedName>
        <fullName evidence="1">34023_t:CDS:1</fullName>
    </submittedName>
</protein>
<sequence>MTCLLGRIPVSNPYTTYRFLQDDFFLSKNTHTLELYSGMIGAFLNLNEPTNWYHKALSSASNWLKKNIPIFYQYKNLSIITLPNSTNSLPIPFSSARQFTGNSNPISI</sequence>
<organism evidence="1 2">
    <name type="scientific">Gigaspora margarita</name>
    <dbReference type="NCBI Taxonomy" id="4874"/>
    <lineage>
        <taxon>Eukaryota</taxon>
        <taxon>Fungi</taxon>
        <taxon>Fungi incertae sedis</taxon>
        <taxon>Mucoromycota</taxon>
        <taxon>Glomeromycotina</taxon>
        <taxon>Glomeromycetes</taxon>
        <taxon>Diversisporales</taxon>
        <taxon>Gigasporaceae</taxon>
        <taxon>Gigaspora</taxon>
    </lineage>
</organism>
<gene>
    <name evidence="1" type="ORF">GMARGA_LOCUS8924</name>
</gene>
<keyword evidence="2" id="KW-1185">Reference proteome</keyword>
<dbReference type="Proteomes" id="UP000789901">
    <property type="component" value="Unassembled WGS sequence"/>
</dbReference>
<name>A0ABN7UNW5_GIGMA</name>
<accession>A0ABN7UNW5</accession>